<dbReference type="SUPFAM" id="SSF57501">
    <property type="entry name" value="Cystine-knot cytokines"/>
    <property type="match status" value="1"/>
</dbReference>
<feature type="compositionally biased region" description="Basic residues" evidence="1">
    <location>
        <begin position="616"/>
        <end position="633"/>
    </location>
</feature>
<organism evidence="2 3">
    <name type="scientific">Elysia marginata</name>
    <dbReference type="NCBI Taxonomy" id="1093978"/>
    <lineage>
        <taxon>Eukaryota</taxon>
        <taxon>Metazoa</taxon>
        <taxon>Spiralia</taxon>
        <taxon>Lophotrochozoa</taxon>
        <taxon>Mollusca</taxon>
        <taxon>Gastropoda</taxon>
        <taxon>Heterobranchia</taxon>
        <taxon>Euthyneura</taxon>
        <taxon>Panpulmonata</taxon>
        <taxon>Sacoglossa</taxon>
        <taxon>Placobranchoidea</taxon>
        <taxon>Plakobranchidae</taxon>
        <taxon>Elysia</taxon>
    </lineage>
</organism>
<evidence type="ECO:0000313" key="2">
    <source>
        <dbReference type="EMBL" id="GFR75401.1"/>
    </source>
</evidence>
<evidence type="ECO:0000313" key="3">
    <source>
        <dbReference type="Proteomes" id="UP000762676"/>
    </source>
</evidence>
<evidence type="ECO:0000256" key="1">
    <source>
        <dbReference type="SAM" id="MobiDB-lite"/>
    </source>
</evidence>
<dbReference type="AlphaFoldDB" id="A0AAV4FR76"/>
<proteinExistence type="predicted"/>
<feature type="compositionally biased region" description="Basic residues" evidence="1">
    <location>
        <begin position="563"/>
        <end position="572"/>
    </location>
</feature>
<feature type="region of interest" description="Disordered" evidence="1">
    <location>
        <begin position="422"/>
        <end position="477"/>
    </location>
</feature>
<dbReference type="Proteomes" id="UP000762676">
    <property type="component" value="Unassembled WGS sequence"/>
</dbReference>
<dbReference type="InterPro" id="IPR029034">
    <property type="entry name" value="Cystine-knot_cytokine"/>
</dbReference>
<feature type="region of interest" description="Disordered" evidence="1">
    <location>
        <begin position="510"/>
        <end position="648"/>
    </location>
</feature>
<feature type="compositionally biased region" description="Basic residues" evidence="1">
    <location>
        <begin position="527"/>
        <end position="538"/>
    </location>
</feature>
<sequence length="799" mass="91143">MKDAIIVLGITGIHNENGGANDGMPKFRDGGQDCNLLLAVTAEERYQVTHRAVFTHQHRLTTLPTWRLVSKVFQILQTSLGPEKSSSRAFFLSLKTAVCARGEAVQQSTRSSVPTAAAAICPGRRRGPEDAPCCSRRRIHTYPARAPRGDPDMTRRLPDRAHVRRQGQTRCSVGRHLSKEQLTDLTPATVLNPLWSLAEPQVSERTNIANYNTALSCSYSRSCPAPHVTPHSIPVESADQCSPSSVISKSSVPILESSSREVFSCSSRLTYCACQHRLKDLARHSTTCLQDNTCTFSENCYFDSCTPFGTERKTAHTAKRLHRSHFDPQVSRPCDEQSWATVKHRRLRFIPTSLLLLYFLLLLPKSLEAKPASTIEREGPNDLILKTPLCKPVSDEDLQKMMGTFFDPNRMAVPTAKRNRPANFVDHSSASGFQGDDPQANRVSSSDPLVQEEILWSSEEDSEWEDDDDDDDEVVSNERVWIKEKEVVEGIYNGGEEREETIEEEEEIIVDPYSSRHSGTPEPPGKHSGKYKHKHRQHRTDVSDTREHYPSRHRISTDSYAYMKRRRRRRSSPKSWHRDALSRRSEYVNSKNNVSNHGFSSNSSNNVWAGSNNSKGAKRNGRYVGSIRKRQTKAARNPEDVDDYDKRDTGKRSDISLLPLKITMTQSKEQRKSLKKKFRQNAKFLKRRRPPWQCEMTTKTLLMKDGVFPRVLVEGHCGVKRKCFYRLYNCEPQRYNIRLMERDPNHCNPLPTLGNATVYEERWTLVNRAITVGCNCVNAPVKRRKQNNRWRSGRKKKIR</sequence>
<name>A0AAV4FR76_9GAST</name>
<dbReference type="Gene3D" id="2.10.90.10">
    <property type="entry name" value="Cystine-knot cytokines"/>
    <property type="match status" value="1"/>
</dbReference>
<gene>
    <name evidence="2" type="ORF">ElyMa_003918500</name>
</gene>
<accession>A0AAV4FR76</accession>
<comment type="caution">
    <text evidence="2">The sequence shown here is derived from an EMBL/GenBank/DDBJ whole genome shotgun (WGS) entry which is preliminary data.</text>
</comment>
<protein>
    <submittedName>
        <fullName evidence="2">Protein trunk</fullName>
    </submittedName>
</protein>
<feature type="compositionally biased region" description="Low complexity" evidence="1">
    <location>
        <begin position="592"/>
        <end position="606"/>
    </location>
</feature>
<dbReference type="EMBL" id="BMAT01007972">
    <property type="protein sequence ID" value="GFR75401.1"/>
    <property type="molecule type" value="Genomic_DNA"/>
</dbReference>
<feature type="compositionally biased region" description="Basic and acidic residues" evidence="1">
    <location>
        <begin position="636"/>
        <end position="648"/>
    </location>
</feature>
<feature type="compositionally biased region" description="Basic and acidic residues" evidence="1">
    <location>
        <begin position="539"/>
        <end position="550"/>
    </location>
</feature>
<reference evidence="2 3" key="1">
    <citation type="journal article" date="2021" name="Elife">
        <title>Chloroplast acquisition without the gene transfer in kleptoplastic sea slugs, Plakobranchus ocellatus.</title>
        <authorList>
            <person name="Maeda T."/>
            <person name="Takahashi S."/>
            <person name="Yoshida T."/>
            <person name="Shimamura S."/>
            <person name="Takaki Y."/>
            <person name="Nagai Y."/>
            <person name="Toyoda A."/>
            <person name="Suzuki Y."/>
            <person name="Arimoto A."/>
            <person name="Ishii H."/>
            <person name="Satoh N."/>
            <person name="Nishiyama T."/>
            <person name="Hasebe M."/>
            <person name="Maruyama T."/>
            <person name="Minagawa J."/>
            <person name="Obokata J."/>
            <person name="Shigenobu S."/>
        </authorList>
    </citation>
    <scope>NUCLEOTIDE SEQUENCE [LARGE SCALE GENOMIC DNA]</scope>
</reference>
<feature type="compositionally biased region" description="Basic and acidic residues" evidence="1">
    <location>
        <begin position="576"/>
        <end position="586"/>
    </location>
</feature>
<feature type="compositionally biased region" description="Acidic residues" evidence="1">
    <location>
        <begin position="458"/>
        <end position="475"/>
    </location>
</feature>
<keyword evidence="3" id="KW-1185">Reference proteome</keyword>